<evidence type="ECO:0000313" key="1">
    <source>
        <dbReference type="EMBL" id="PXF61514.1"/>
    </source>
</evidence>
<reference evidence="1" key="1">
    <citation type="submission" date="2018-01" db="EMBL/GenBank/DDBJ databases">
        <authorList>
            <person name="Krukenberg V."/>
        </authorList>
    </citation>
    <scope>NUCLEOTIDE SEQUENCE</scope>
    <source>
        <strain evidence="1">E20ANME2</strain>
    </source>
</reference>
<dbReference type="EMBL" id="PQXF01000005">
    <property type="protein sequence ID" value="PXF61514.1"/>
    <property type="molecule type" value="Genomic_DNA"/>
</dbReference>
<gene>
    <name evidence="1" type="ORF">C4B59_03935</name>
</gene>
<protein>
    <submittedName>
        <fullName evidence="1">Geranylgeranylglycerol-phosphate geranylgeranyltransferase</fullName>
    </submittedName>
</protein>
<dbReference type="Proteomes" id="UP000248329">
    <property type="component" value="Unassembled WGS sequence"/>
</dbReference>
<name>A0AC61L509_9EURY</name>
<proteinExistence type="predicted"/>
<sequence length="267" mass="27657">MAGVAAVIGAGIVCGITELPIPGAALLFSLFSSVFLITGAGNAINDYFDADIDAINKPMRPIPSGRVSRNAALYLSLLLFGLGIALAYTINVICFAIALTNSLMLIVYARNLKRTALAGNISVGYLTGSTFLYGGALFGIPGLVRMSGLFALATLATLAREIAKDIEDIDGDSAMGLDTLPIRIGSRRAGYAASAFGVIAVLLSPVPYLSLGFSVWYLAVVVFADLCFMIAILRLRSGDAAGSSRLFKRAMMVALAAFVVGSLGGGA</sequence>
<accession>A0AC61L509</accession>
<evidence type="ECO:0000313" key="2">
    <source>
        <dbReference type="Proteomes" id="UP000248329"/>
    </source>
</evidence>
<organism evidence="1 2">
    <name type="scientific">Candidatus Methanogaster sp</name>
    <dbReference type="NCBI Taxonomy" id="3386292"/>
    <lineage>
        <taxon>Archaea</taxon>
        <taxon>Methanobacteriati</taxon>
        <taxon>Methanobacteriota</taxon>
        <taxon>Stenosarchaea group</taxon>
        <taxon>Methanomicrobia</taxon>
        <taxon>Methanosarcinales</taxon>
        <taxon>ANME-2 cluster</taxon>
        <taxon>Candidatus Methanogasteraceae</taxon>
        <taxon>Candidatus Methanogaster</taxon>
    </lineage>
</organism>
<comment type="caution">
    <text evidence="1">The sequence shown here is derived from an EMBL/GenBank/DDBJ whole genome shotgun (WGS) entry which is preliminary data.</text>
</comment>